<proteinExistence type="predicted"/>
<organism evidence="1 2">
    <name type="scientific">Entomophthora muscae</name>
    <dbReference type="NCBI Taxonomy" id="34485"/>
    <lineage>
        <taxon>Eukaryota</taxon>
        <taxon>Fungi</taxon>
        <taxon>Fungi incertae sedis</taxon>
        <taxon>Zoopagomycota</taxon>
        <taxon>Entomophthoromycotina</taxon>
        <taxon>Entomophthoromycetes</taxon>
        <taxon>Entomophthorales</taxon>
        <taxon>Entomophthoraceae</taxon>
        <taxon>Entomophthora</taxon>
    </lineage>
</organism>
<reference evidence="1" key="1">
    <citation type="submission" date="2022-04" db="EMBL/GenBank/DDBJ databases">
        <title>Genome of the entomopathogenic fungus Entomophthora muscae.</title>
        <authorList>
            <person name="Elya C."/>
            <person name="Lovett B.R."/>
            <person name="Lee E."/>
            <person name="Macias A.M."/>
            <person name="Hajek A.E."/>
            <person name="De Bivort B.L."/>
            <person name="Kasson M.T."/>
            <person name="De Fine Licht H.H."/>
            <person name="Stajich J.E."/>
        </authorList>
    </citation>
    <scope>NUCLEOTIDE SEQUENCE</scope>
    <source>
        <strain evidence="1">Berkeley</strain>
    </source>
</reference>
<name>A0ACC2UE51_9FUNG</name>
<protein>
    <submittedName>
        <fullName evidence="1">Uncharacterized protein</fullName>
    </submittedName>
</protein>
<dbReference type="EMBL" id="QTSX02000769">
    <property type="protein sequence ID" value="KAJ9085329.1"/>
    <property type="molecule type" value="Genomic_DNA"/>
</dbReference>
<evidence type="ECO:0000313" key="1">
    <source>
        <dbReference type="EMBL" id="KAJ9085329.1"/>
    </source>
</evidence>
<gene>
    <name evidence="1" type="ORF">DSO57_1015140</name>
</gene>
<sequence>MELGSNPEPNSLQPTSSEDQELGCPQPIKSEAVRSESLPTPQSFASKLPVPDNGSFPEVMTCSTGSLGGKISNPANEKSPKPTPILSNTFPENLSYTIPTNNNPHALDARSFPEIPTHSAGGPLGKISKSTNGNCLKPAKV</sequence>
<accession>A0ACC2UE51</accession>
<dbReference type="Proteomes" id="UP001165960">
    <property type="component" value="Unassembled WGS sequence"/>
</dbReference>
<evidence type="ECO:0000313" key="2">
    <source>
        <dbReference type="Proteomes" id="UP001165960"/>
    </source>
</evidence>
<keyword evidence="2" id="KW-1185">Reference proteome</keyword>
<comment type="caution">
    <text evidence="1">The sequence shown here is derived from an EMBL/GenBank/DDBJ whole genome shotgun (WGS) entry which is preliminary data.</text>
</comment>